<gene>
    <name evidence="2" type="ORF">RRG08_036178</name>
</gene>
<dbReference type="Proteomes" id="UP001283361">
    <property type="component" value="Unassembled WGS sequence"/>
</dbReference>
<accession>A0AAE0XE44</accession>
<feature type="region of interest" description="Disordered" evidence="1">
    <location>
        <begin position="1"/>
        <end position="27"/>
    </location>
</feature>
<protein>
    <submittedName>
        <fullName evidence="2">Uncharacterized protein</fullName>
    </submittedName>
</protein>
<comment type="caution">
    <text evidence="2">The sequence shown here is derived from an EMBL/GenBank/DDBJ whole genome shotgun (WGS) entry which is preliminary data.</text>
</comment>
<sequence length="87" mass="9714">MDHVTPLDTGKVRSSNSHWSKMRSGFKEDTPARLKIERLKWELAESNSTGFSIGKQLNTLAADKETQGDTRATLADSPHTGSRDREK</sequence>
<proteinExistence type="predicted"/>
<keyword evidence="3" id="KW-1185">Reference proteome</keyword>
<organism evidence="2 3">
    <name type="scientific">Elysia crispata</name>
    <name type="common">lettuce slug</name>
    <dbReference type="NCBI Taxonomy" id="231223"/>
    <lineage>
        <taxon>Eukaryota</taxon>
        <taxon>Metazoa</taxon>
        <taxon>Spiralia</taxon>
        <taxon>Lophotrochozoa</taxon>
        <taxon>Mollusca</taxon>
        <taxon>Gastropoda</taxon>
        <taxon>Heterobranchia</taxon>
        <taxon>Euthyneura</taxon>
        <taxon>Panpulmonata</taxon>
        <taxon>Sacoglossa</taxon>
        <taxon>Placobranchoidea</taxon>
        <taxon>Plakobranchidae</taxon>
        <taxon>Elysia</taxon>
    </lineage>
</organism>
<evidence type="ECO:0000313" key="2">
    <source>
        <dbReference type="EMBL" id="KAK3691374.1"/>
    </source>
</evidence>
<evidence type="ECO:0000313" key="3">
    <source>
        <dbReference type="Proteomes" id="UP001283361"/>
    </source>
</evidence>
<name>A0AAE0XE44_9GAST</name>
<reference evidence="2" key="1">
    <citation type="journal article" date="2023" name="G3 (Bethesda)">
        <title>A reference genome for the long-term kleptoplast-retaining sea slug Elysia crispata morphotype clarki.</title>
        <authorList>
            <person name="Eastman K.E."/>
            <person name="Pendleton A.L."/>
            <person name="Shaikh M.A."/>
            <person name="Suttiyut T."/>
            <person name="Ogas R."/>
            <person name="Tomko P."/>
            <person name="Gavelis G."/>
            <person name="Widhalm J.R."/>
            <person name="Wisecaver J.H."/>
        </authorList>
    </citation>
    <scope>NUCLEOTIDE SEQUENCE</scope>
    <source>
        <strain evidence="2">ECLA1</strain>
    </source>
</reference>
<dbReference type="AlphaFoldDB" id="A0AAE0XE44"/>
<feature type="region of interest" description="Disordered" evidence="1">
    <location>
        <begin position="61"/>
        <end position="87"/>
    </location>
</feature>
<evidence type="ECO:0000256" key="1">
    <source>
        <dbReference type="SAM" id="MobiDB-lite"/>
    </source>
</evidence>
<dbReference type="EMBL" id="JAWDGP010008094">
    <property type="protein sequence ID" value="KAK3691374.1"/>
    <property type="molecule type" value="Genomic_DNA"/>
</dbReference>